<dbReference type="AlphaFoldDB" id="A0A2K3MWS3"/>
<dbReference type="EMBL" id="ASHM01013254">
    <property type="protein sequence ID" value="PNX95232.1"/>
    <property type="molecule type" value="Genomic_DNA"/>
</dbReference>
<proteinExistence type="inferred from homology"/>
<organism evidence="5 6">
    <name type="scientific">Trifolium pratense</name>
    <name type="common">Red clover</name>
    <dbReference type="NCBI Taxonomy" id="57577"/>
    <lineage>
        <taxon>Eukaryota</taxon>
        <taxon>Viridiplantae</taxon>
        <taxon>Streptophyta</taxon>
        <taxon>Embryophyta</taxon>
        <taxon>Tracheophyta</taxon>
        <taxon>Spermatophyta</taxon>
        <taxon>Magnoliopsida</taxon>
        <taxon>eudicotyledons</taxon>
        <taxon>Gunneridae</taxon>
        <taxon>Pentapetalae</taxon>
        <taxon>rosids</taxon>
        <taxon>fabids</taxon>
        <taxon>Fabales</taxon>
        <taxon>Fabaceae</taxon>
        <taxon>Papilionoideae</taxon>
        <taxon>50 kb inversion clade</taxon>
        <taxon>NPAAA clade</taxon>
        <taxon>Hologalegina</taxon>
        <taxon>IRL clade</taxon>
        <taxon>Trifolieae</taxon>
        <taxon>Trifolium</taxon>
    </lineage>
</organism>
<dbReference type="Proteomes" id="UP000236291">
    <property type="component" value="Unassembled WGS sequence"/>
</dbReference>
<dbReference type="PANTHER" id="PTHR32295:SF10">
    <property type="entry name" value="PROTEIN IQ-DOMAIN 25"/>
    <property type="match status" value="1"/>
</dbReference>
<evidence type="ECO:0000313" key="5">
    <source>
        <dbReference type="EMBL" id="PNX95232.1"/>
    </source>
</evidence>
<dbReference type="InterPro" id="IPR027417">
    <property type="entry name" value="P-loop_NTPase"/>
</dbReference>
<dbReference type="SUPFAM" id="SSF52540">
    <property type="entry name" value="P-loop containing nucleoside triphosphate hydrolases"/>
    <property type="match status" value="1"/>
</dbReference>
<reference evidence="5 6" key="2">
    <citation type="journal article" date="2017" name="Front. Plant Sci.">
        <title>Gene Classification and Mining of Molecular Markers Useful in Red Clover (Trifolium pratense) Breeding.</title>
        <authorList>
            <person name="Istvanek J."/>
            <person name="Dluhosova J."/>
            <person name="Dluhos P."/>
            <person name="Patkova L."/>
            <person name="Nedelnik J."/>
            <person name="Repkova J."/>
        </authorList>
    </citation>
    <scope>NUCLEOTIDE SEQUENCE [LARGE SCALE GENOMIC DNA]</scope>
    <source>
        <strain evidence="6">cv. Tatra</strain>
        <tissue evidence="5">Young leaves</tissue>
    </source>
</reference>
<comment type="caution">
    <text evidence="5">The sequence shown here is derived from an EMBL/GenBank/DDBJ whole genome shotgun (WGS) entry which is preliminary data.</text>
</comment>
<protein>
    <submittedName>
        <fullName evidence="5">Protein IQ-domain 14-like</fullName>
    </submittedName>
</protein>
<dbReference type="ExpressionAtlas" id="A0A2K3MWS3">
    <property type="expression patterns" value="baseline"/>
</dbReference>
<comment type="similarity">
    <text evidence="2">Belongs to the IQD family.</text>
</comment>
<keyword evidence="1" id="KW-0112">Calmodulin-binding</keyword>
<dbReference type="CDD" id="cd23767">
    <property type="entry name" value="IQCD"/>
    <property type="match status" value="1"/>
</dbReference>
<feature type="compositionally biased region" description="Low complexity" evidence="4">
    <location>
        <begin position="158"/>
        <end position="167"/>
    </location>
</feature>
<evidence type="ECO:0000256" key="1">
    <source>
        <dbReference type="ARBA" id="ARBA00022860"/>
    </source>
</evidence>
<gene>
    <name evidence="5" type="ORF">L195_g018417</name>
</gene>
<feature type="region of interest" description="Disordered" evidence="4">
    <location>
        <begin position="157"/>
        <end position="180"/>
    </location>
</feature>
<comment type="function">
    <text evidence="3">May be involved in cooperative interactions with calmodulins or calmodulin-like proteins. Recruits calmodulin proteins to microtubules, thus being a potential scaffold in cellular signaling and trafficking. May associate with nucleic acids and regulate gene expression at the transcriptional or post-transcriptional level.</text>
</comment>
<feature type="non-terminal residue" evidence="5">
    <location>
        <position position="320"/>
    </location>
</feature>
<dbReference type="Gene3D" id="1.20.5.190">
    <property type="match status" value="1"/>
</dbReference>
<dbReference type="PANTHER" id="PTHR32295">
    <property type="entry name" value="IQ-DOMAIN 5-RELATED"/>
    <property type="match status" value="1"/>
</dbReference>
<evidence type="ECO:0000256" key="2">
    <source>
        <dbReference type="ARBA" id="ARBA00024341"/>
    </source>
</evidence>
<dbReference type="PROSITE" id="PS50096">
    <property type="entry name" value="IQ"/>
    <property type="match status" value="2"/>
</dbReference>
<name>A0A2K3MWS3_TRIPR</name>
<evidence type="ECO:0000256" key="4">
    <source>
        <dbReference type="SAM" id="MobiDB-lite"/>
    </source>
</evidence>
<dbReference type="STRING" id="57577.A0A2K3MWS3"/>
<dbReference type="GO" id="GO:0005516">
    <property type="term" value="F:calmodulin binding"/>
    <property type="evidence" value="ECO:0007669"/>
    <property type="project" value="UniProtKB-KW"/>
</dbReference>
<evidence type="ECO:0000256" key="3">
    <source>
        <dbReference type="ARBA" id="ARBA00045534"/>
    </source>
</evidence>
<reference evidence="5 6" key="1">
    <citation type="journal article" date="2014" name="Am. J. Bot.">
        <title>Genome assembly and annotation for red clover (Trifolium pratense; Fabaceae).</title>
        <authorList>
            <person name="Istvanek J."/>
            <person name="Jaros M."/>
            <person name="Krenek A."/>
            <person name="Repkova J."/>
        </authorList>
    </citation>
    <scope>NUCLEOTIDE SEQUENCE [LARGE SCALE GENOMIC DNA]</scope>
    <source>
        <strain evidence="6">cv. Tatra</strain>
        <tissue evidence="5">Young leaves</tissue>
    </source>
</reference>
<feature type="region of interest" description="Disordered" evidence="4">
    <location>
        <begin position="98"/>
        <end position="118"/>
    </location>
</feature>
<dbReference type="SMART" id="SM00015">
    <property type="entry name" value="IQ"/>
    <property type="match status" value="2"/>
</dbReference>
<accession>A0A2K3MWS3</accession>
<dbReference type="InterPro" id="IPR000048">
    <property type="entry name" value="IQ_motif_EF-hand-BS"/>
</dbReference>
<sequence length="320" mass="35069">MHVLHEIPKAINISLCVDVRIFHDCVMNMETHRATKHTLNGDSANIDVKLDDEDKPLHLLNFLPNSYKNFKSALLYGKKDAIILEEVQSAIKTKELTKLKDKAEDSGEDSNASREESEGYHTSTCTLVFFLPRPQILQPMGKTIRWFKSLFGIKKDNSNSNSNSSSNKLNPSPFEAFSKRDSRGLCHNPSTIPPNISPAEAAWVQSFYSDTEKEQNKHAIAVAAATAAAADAAVAAAQAAVAVVRLTSHGRDTMFGGAGAHQKFAAVKIQTTFRGFLARKALRALKGLVKLQAVVRGYLVRKQATATLHSMQALIRAQAT</sequence>
<evidence type="ECO:0000313" key="6">
    <source>
        <dbReference type="Proteomes" id="UP000236291"/>
    </source>
</evidence>
<dbReference type="Pfam" id="PF00612">
    <property type="entry name" value="IQ"/>
    <property type="match status" value="2"/>
</dbReference>